<dbReference type="PROSITE" id="PS50002">
    <property type="entry name" value="SH3"/>
    <property type="match status" value="1"/>
</dbReference>
<dbReference type="InterPro" id="IPR001452">
    <property type="entry name" value="SH3_domain"/>
</dbReference>
<dbReference type="FunFam" id="2.30.30.40:FF:000001">
    <property type="entry name" value="Sorbin and SH3 domain-containing protein 1 isoform 2"/>
    <property type="match status" value="1"/>
</dbReference>
<reference evidence="6" key="1">
    <citation type="submission" date="2020-06" db="EMBL/GenBank/DDBJ databases">
        <title>Draft genome of Bugula neritina, a colonial animal packing powerful symbionts and potential medicines.</title>
        <authorList>
            <person name="Rayko M."/>
        </authorList>
    </citation>
    <scope>NUCLEOTIDE SEQUENCE [LARGE SCALE GENOMIC DNA]</scope>
    <source>
        <strain evidence="6">Kwan_BN1</strain>
    </source>
</reference>
<comment type="caution">
    <text evidence="6">The sequence shown here is derived from an EMBL/GenBank/DDBJ whole genome shotgun (WGS) entry which is preliminary data.</text>
</comment>
<evidence type="ECO:0000313" key="6">
    <source>
        <dbReference type="EMBL" id="KAF6025212.1"/>
    </source>
</evidence>
<evidence type="ECO:0000256" key="1">
    <source>
        <dbReference type="ARBA" id="ARBA00022443"/>
    </source>
</evidence>
<proteinExistence type="predicted"/>
<dbReference type="Proteomes" id="UP000593567">
    <property type="component" value="Unassembled WGS sequence"/>
</dbReference>
<dbReference type="OrthoDB" id="19092at2759"/>
<gene>
    <name evidence="6" type="ORF">EB796_016478</name>
</gene>
<keyword evidence="2" id="KW-0677">Repeat</keyword>
<accession>A0A7J7JFX1</accession>
<evidence type="ECO:0000259" key="5">
    <source>
        <dbReference type="PROSITE" id="PS50002"/>
    </source>
</evidence>
<feature type="compositionally biased region" description="Polar residues" evidence="4">
    <location>
        <begin position="24"/>
        <end position="36"/>
    </location>
</feature>
<evidence type="ECO:0000256" key="3">
    <source>
        <dbReference type="PROSITE-ProRule" id="PRU00192"/>
    </source>
</evidence>
<dbReference type="Gene3D" id="2.30.30.40">
    <property type="entry name" value="SH3 Domains"/>
    <property type="match status" value="1"/>
</dbReference>
<dbReference type="Pfam" id="PF14604">
    <property type="entry name" value="SH3_9"/>
    <property type="match status" value="1"/>
</dbReference>
<feature type="compositionally biased region" description="Low complexity" evidence="4">
    <location>
        <begin position="88"/>
        <end position="100"/>
    </location>
</feature>
<keyword evidence="1 3" id="KW-0728">SH3 domain</keyword>
<dbReference type="PANTHER" id="PTHR14167:SF116">
    <property type="entry name" value="CAP, ISOFORM AC"/>
    <property type="match status" value="1"/>
</dbReference>
<feature type="region of interest" description="Disordered" evidence="4">
    <location>
        <begin position="1"/>
        <end position="102"/>
    </location>
</feature>
<evidence type="ECO:0000313" key="7">
    <source>
        <dbReference type="Proteomes" id="UP000593567"/>
    </source>
</evidence>
<evidence type="ECO:0000256" key="4">
    <source>
        <dbReference type="SAM" id="MobiDB-lite"/>
    </source>
</evidence>
<dbReference type="SUPFAM" id="SSF50044">
    <property type="entry name" value="SH3-domain"/>
    <property type="match status" value="1"/>
</dbReference>
<sequence>MSVPNSSPRHLSSSSYNSRGSPRQRYSTSMYNTSKQNSNSLLATTSTTSTHDTPDLVFYEKSGIYSKDTNNNSEECQDGEKSRLPPYENQTETQNNTTNTFRGLEMPSYRCLHSYVPKNEDELELKEADIVHVIEKCADGWYVGTSGRTGLFGTFPGNFVTPI</sequence>
<dbReference type="EMBL" id="VXIV02002485">
    <property type="protein sequence ID" value="KAF6025212.1"/>
    <property type="molecule type" value="Genomic_DNA"/>
</dbReference>
<feature type="domain" description="SH3" evidence="5">
    <location>
        <begin position="104"/>
        <end position="163"/>
    </location>
</feature>
<feature type="compositionally biased region" description="Low complexity" evidence="4">
    <location>
        <begin position="1"/>
        <end position="23"/>
    </location>
</feature>
<name>A0A7J7JFX1_BUGNE</name>
<dbReference type="InterPro" id="IPR036028">
    <property type="entry name" value="SH3-like_dom_sf"/>
</dbReference>
<dbReference type="AlphaFoldDB" id="A0A7J7JFX1"/>
<dbReference type="InterPro" id="IPR050384">
    <property type="entry name" value="Endophilin_SH3RF"/>
</dbReference>
<protein>
    <submittedName>
        <fullName evidence="6">SORBS1</fullName>
    </submittedName>
</protein>
<evidence type="ECO:0000256" key="2">
    <source>
        <dbReference type="ARBA" id="ARBA00022737"/>
    </source>
</evidence>
<dbReference type="PANTHER" id="PTHR14167">
    <property type="entry name" value="SH3 DOMAIN-CONTAINING"/>
    <property type="match status" value="1"/>
</dbReference>
<organism evidence="6 7">
    <name type="scientific">Bugula neritina</name>
    <name type="common">Brown bryozoan</name>
    <name type="synonym">Sertularia neritina</name>
    <dbReference type="NCBI Taxonomy" id="10212"/>
    <lineage>
        <taxon>Eukaryota</taxon>
        <taxon>Metazoa</taxon>
        <taxon>Spiralia</taxon>
        <taxon>Lophotrochozoa</taxon>
        <taxon>Bryozoa</taxon>
        <taxon>Gymnolaemata</taxon>
        <taxon>Cheilostomatida</taxon>
        <taxon>Flustrina</taxon>
        <taxon>Buguloidea</taxon>
        <taxon>Bugulidae</taxon>
        <taxon>Bugula</taxon>
    </lineage>
</organism>
<keyword evidence="7" id="KW-1185">Reference proteome</keyword>
<dbReference type="SMART" id="SM00326">
    <property type="entry name" value="SH3"/>
    <property type="match status" value="1"/>
</dbReference>
<feature type="compositionally biased region" description="Low complexity" evidence="4">
    <location>
        <begin position="37"/>
        <end position="50"/>
    </location>
</feature>